<feature type="region of interest" description="Disordered" evidence="5">
    <location>
        <begin position="28"/>
        <end position="58"/>
    </location>
</feature>
<dbReference type="EMBL" id="VIGC01000010">
    <property type="protein sequence ID" value="TQE95938.1"/>
    <property type="molecule type" value="Genomic_DNA"/>
</dbReference>
<dbReference type="Pfam" id="PF01266">
    <property type="entry name" value="DAO"/>
    <property type="match status" value="1"/>
</dbReference>
<evidence type="ECO:0000313" key="7">
    <source>
        <dbReference type="EMBL" id="TQE95938.1"/>
    </source>
</evidence>
<dbReference type="InterPro" id="IPR045170">
    <property type="entry name" value="MTOX"/>
</dbReference>
<dbReference type="OrthoDB" id="214253at2"/>
<dbReference type="InterPro" id="IPR036188">
    <property type="entry name" value="FAD/NAD-bd_sf"/>
</dbReference>
<comment type="cofactor">
    <cofactor evidence="1">
        <name>FAD</name>
        <dbReference type="ChEBI" id="CHEBI:57692"/>
    </cofactor>
</comment>
<sequence>MSRRGGPPCPPVVAFPQMGQGSLPMYNGGAGRSAPLPGAADARHFQHPSRRQKAERELPMSNTTTYEVAVVGNGLIGSAAARYLSATGAKVLAIGPDEPANWQEHTGVFASHYDQGRITRIIDPDSVWSLLGARSIAAYAEIEAASGVRFHHPVGCLRVSPFYSQPDDTLAQAQDHGTANGADFAVQPADELAAHFPFLRFAPGSTGLWEQGGAGYINPRSLVQAQLTLARQQGATIVRETVTAIRQQGRVVALTTDAGQTYTAQKVLIAAGAYTNHLLPRALDLRPRAVSILLAELDEEEARRLAAMPALIYRLAGHPILYSIYALPPIPYPDGKVYLKIGGTLFQPVYRQGHDELVDWFHGPGNPQETDALKKVLQALIPGLRARSWQTRPCVVTYTAHDHPYIDVLARDEAGDGQIFVAAGGCGAAAKSSNELGRVAALLVTEGRWTYDVPAEVFQAR</sequence>
<dbReference type="AlphaFoldDB" id="A0A540VGP4"/>
<dbReference type="Proteomes" id="UP000317371">
    <property type="component" value="Unassembled WGS sequence"/>
</dbReference>
<dbReference type="Gene3D" id="3.50.50.60">
    <property type="entry name" value="FAD/NAD(P)-binding domain"/>
    <property type="match status" value="1"/>
</dbReference>
<dbReference type="InterPro" id="IPR006076">
    <property type="entry name" value="FAD-dep_OxRdtase"/>
</dbReference>
<dbReference type="GO" id="GO:0050660">
    <property type="term" value="F:flavin adenine dinucleotide binding"/>
    <property type="evidence" value="ECO:0007669"/>
    <property type="project" value="InterPro"/>
</dbReference>
<evidence type="ECO:0000256" key="3">
    <source>
        <dbReference type="ARBA" id="ARBA00022827"/>
    </source>
</evidence>
<dbReference type="GO" id="GO:0008115">
    <property type="term" value="F:sarcosine oxidase activity"/>
    <property type="evidence" value="ECO:0007669"/>
    <property type="project" value="TreeGrafter"/>
</dbReference>
<evidence type="ECO:0000256" key="2">
    <source>
        <dbReference type="ARBA" id="ARBA00022630"/>
    </source>
</evidence>
<reference evidence="7 8" key="1">
    <citation type="submission" date="2019-06" db="EMBL/GenBank/DDBJ databases">
        <title>Genome sequence of Litorilinea aerophila BAA-2444.</title>
        <authorList>
            <person name="Maclea K.S."/>
            <person name="Maurais E.G."/>
            <person name="Iannazzi L.C."/>
        </authorList>
    </citation>
    <scope>NUCLEOTIDE SEQUENCE [LARGE SCALE GENOMIC DNA]</scope>
    <source>
        <strain evidence="7 8">ATCC BAA-2444</strain>
    </source>
</reference>
<keyword evidence="8" id="KW-1185">Reference proteome</keyword>
<accession>A0A540VGP4</accession>
<keyword evidence="2" id="KW-0285">Flavoprotein</keyword>
<gene>
    <name evidence="7" type="ORF">FKZ61_09325</name>
</gene>
<evidence type="ECO:0000256" key="5">
    <source>
        <dbReference type="SAM" id="MobiDB-lite"/>
    </source>
</evidence>
<dbReference type="PANTHER" id="PTHR10961:SF10">
    <property type="entry name" value="FAD DEPENDENT OXIDOREDUCTASE DOMAIN-CONTAINING PROTEIN"/>
    <property type="match status" value="1"/>
</dbReference>
<dbReference type="PANTHER" id="PTHR10961">
    <property type="entry name" value="PEROXISOMAL SARCOSINE OXIDASE"/>
    <property type="match status" value="1"/>
</dbReference>
<dbReference type="Gene3D" id="3.30.9.10">
    <property type="entry name" value="D-Amino Acid Oxidase, subunit A, domain 2"/>
    <property type="match status" value="1"/>
</dbReference>
<evidence type="ECO:0000259" key="6">
    <source>
        <dbReference type="Pfam" id="PF01266"/>
    </source>
</evidence>
<dbReference type="SUPFAM" id="SSF54373">
    <property type="entry name" value="FAD-linked reductases, C-terminal domain"/>
    <property type="match status" value="1"/>
</dbReference>
<keyword evidence="3" id="KW-0274">FAD</keyword>
<dbReference type="SUPFAM" id="SSF51905">
    <property type="entry name" value="FAD/NAD(P)-binding domain"/>
    <property type="match status" value="1"/>
</dbReference>
<protein>
    <submittedName>
        <fullName evidence="7">FAD-dependent oxidoreductase</fullName>
    </submittedName>
</protein>
<organism evidence="7 8">
    <name type="scientific">Litorilinea aerophila</name>
    <dbReference type="NCBI Taxonomy" id="1204385"/>
    <lineage>
        <taxon>Bacteria</taxon>
        <taxon>Bacillati</taxon>
        <taxon>Chloroflexota</taxon>
        <taxon>Caldilineae</taxon>
        <taxon>Caldilineales</taxon>
        <taxon>Caldilineaceae</taxon>
        <taxon>Litorilinea</taxon>
    </lineage>
</organism>
<name>A0A540VGP4_9CHLR</name>
<dbReference type="InParanoid" id="A0A540VGP4"/>
<proteinExistence type="predicted"/>
<evidence type="ECO:0000313" key="8">
    <source>
        <dbReference type="Proteomes" id="UP000317371"/>
    </source>
</evidence>
<keyword evidence="4" id="KW-0560">Oxidoreductase</keyword>
<evidence type="ECO:0000256" key="1">
    <source>
        <dbReference type="ARBA" id="ARBA00001974"/>
    </source>
</evidence>
<feature type="domain" description="FAD dependent oxidoreductase" evidence="6">
    <location>
        <begin position="68"/>
        <end position="441"/>
    </location>
</feature>
<comment type="caution">
    <text evidence="7">The sequence shown here is derived from an EMBL/GenBank/DDBJ whole genome shotgun (WGS) entry which is preliminary data.</text>
</comment>
<evidence type="ECO:0000256" key="4">
    <source>
        <dbReference type="ARBA" id="ARBA00023002"/>
    </source>
</evidence>